<name>A0AAV7SCV9_PLEWA</name>
<sequence length="195" mass="20814">MFILSLESRAASPIRPYQAGPELGYERIISQPSHHSEVRGPPVQPHHSLSSSYKMLLHCPHSADPMLVARLPLFTVYQNLQAGPLAHRSTPASGRSTLAIGSADATRPQSDFASRSGIHPLGGNHPRYGSPSVVRLTEPTHLLLLLLQPSTLQQIRSAQEPQTRAPKPGTEGVCKVRAPSPAVGGWGPVITGTPG</sequence>
<gene>
    <name evidence="2" type="ORF">NDU88_001905</name>
</gene>
<accession>A0AAV7SCV9</accession>
<evidence type="ECO:0000256" key="1">
    <source>
        <dbReference type="SAM" id="MobiDB-lite"/>
    </source>
</evidence>
<dbReference type="Proteomes" id="UP001066276">
    <property type="component" value="Chromosome 4_2"/>
</dbReference>
<evidence type="ECO:0000313" key="2">
    <source>
        <dbReference type="EMBL" id="KAJ1161419.1"/>
    </source>
</evidence>
<organism evidence="2 3">
    <name type="scientific">Pleurodeles waltl</name>
    <name type="common">Iberian ribbed newt</name>
    <dbReference type="NCBI Taxonomy" id="8319"/>
    <lineage>
        <taxon>Eukaryota</taxon>
        <taxon>Metazoa</taxon>
        <taxon>Chordata</taxon>
        <taxon>Craniata</taxon>
        <taxon>Vertebrata</taxon>
        <taxon>Euteleostomi</taxon>
        <taxon>Amphibia</taxon>
        <taxon>Batrachia</taxon>
        <taxon>Caudata</taxon>
        <taxon>Salamandroidea</taxon>
        <taxon>Salamandridae</taxon>
        <taxon>Pleurodelinae</taxon>
        <taxon>Pleurodeles</taxon>
    </lineage>
</organism>
<comment type="caution">
    <text evidence="2">The sequence shown here is derived from an EMBL/GenBank/DDBJ whole genome shotgun (WGS) entry which is preliminary data.</text>
</comment>
<proteinExistence type="predicted"/>
<protein>
    <submittedName>
        <fullName evidence="2">Uncharacterized protein</fullName>
    </submittedName>
</protein>
<evidence type="ECO:0000313" key="3">
    <source>
        <dbReference type="Proteomes" id="UP001066276"/>
    </source>
</evidence>
<dbReference type="EMBL" id="JANPWB010000008">
    <property type="protein sequence ID" value="KAJ1161419.1"/>
    <property type="molecule type" value="Genomic_DNA"/>
</dbReference>
<feature type="region of interest" description="Disordered" evidence="1">
    <location>
        <begin position="103"/>
        <end position="126"/>
    </location>
</feature>
<reference evidence="2" key="1">
    <citation type="journal article" date="2022" name="bioRxiv">
        <title>Sequencing and chromosome-scale assembly of the giantPleurodeles waltlgenome.</title>
        <authorList>
            <person name="Brown T."/>
            <person name="Elewa A."/>
            <person name="Iarovenko S."/>
            <person name="Subramanian E."/>
            <person name="Araus A.J."/>
            <person name="Petzold A."/>
            <person name="Susuki M."/>
            <person name="Suzuki K.-i.T."/>
            <person name="Hayashi T."/>
            <person name="Toyoda A."/>
            <person name="Oliveira C."/>
            <person name="Osipova E."/>
            <person name="Leigh N.D."/>
            <person name="Simon A."/>
            <person name="Yun M.H."/>
        </authorList>
    </citation>
    <scope>NUCLEOTIDE SEQUENCE</scope>
    <source>
        <strain evidence="2">20211129_DDA</strain>
        <tissue evidence="2">Liver</tissue>
    </source>
</reference>
<keyword evidence="3" id="KW-1185">Reference proteome</keyword>
<dbReference type="AlphaFoldDB" id="A0AAV7SCV9"/>